<feature type="compositionally biased region" description="Basic residues" evidence="1">
    <location>
        <begin position="43"/>
        <end position="53"/>
    </location>
</feature>
<dbReference type="AlphaFoldDB" id="A0A6J4VUU8"/>
<feature type="region of interest" description="Disordered" evidence="1">
    <location>
        <begin position="1"/>
        <end position="53"/>
    </location>
</feature>
<evidence type="ECO:0000256" key="1">
    <source>
        <dbReference type="SAM" id="MobiDB-lite"/>
    </source>
</evidence>
<gene>
    <name evidence="2" type="ORF">AVDCRST_MAG88-4727</name>
</gene>
<feature type="compositionally biased region" description="Basic and acidic residues" evidence="1">
    <location>
        <begin position="1"/>
        <end position="17"/>
    </location>
</feature>
<feature type="non-terminal residue" evidence="2">
    <location>
        <position position="53"/>
    </location>
</feature>
<organism evidence="2">
    <name type="scientific">uncultured Thermomicrobiales bacterium</name>
    <dbReference type="NCBI Taxonomy" id="1645740"/>
    <lineage>
        <taxon>Bacteria</taxon>
        <taxon>Pseudomonadati</taxon>
        <taxon>Thermomicrobiota</taxon>
        <taxon>Thermomicrobia</taxon>
        <taxon>Thermomicrobiales</taxon>
        <taxon>environmental samples</taxon>
    </lineage>
</organism>
<accession>A0A6J4VUU8</accession>
<proteinExistence type="predicted"/>
<evidence type="ECO:0000313" key="2">
    <source>
        <dbReference type="EMBL" id="CAA9590065.1"/>
    </source>
</evidence>
<name>A0A6J4VUU8_9BACT</name>
<reference evidence="2" key="1">
    <citation type="submission" date="2020-02" db="EMBL/GenBank/DDBJ databases">
        <authorList>
            <person name="Meier V. D."/>
        </authorList>
    </citation>
    <scope>NUCLEOTIDE SEQUENCE</scope>
    <source>
        <strain evidence="2">AVDCRST_MAG88</strain>
    </source>
</reference>
<feature type="non-terminal residue" evidence="2">
    <location>
        <position position="1"/>
    </location>
</feature>
<dbReference type="EMBL" id="CADCWM010001231">
    <property type="protein sequence ID" value="CAA9590065.1"/>
    <property type="molecule type" value="Genomic_DNA"/>
</dbReference>
<protein>
    <submittedName>
        <fullName evidence="2">Uncharacterized protein</fullName>
    </submittedName>
</protein>
<sequence>GHARRTDAPHRPRDRRAVPRFHPARSAWRPRQLHSRPGWPARAARRPPQRRVV</sequence>